<evidence type="ECO:0000313" key="3">
    <source>
        <dbReference type="Proteomes" id="UP000285693"/>
    </source>
</evidence>
<dbReference type="Proteomes" id="UP000285693">
    <property type="component" value="Unassembled WGS sequence"/>
</dbReference>
<dbReference type="EMBL" id="QRXY01000006">
    <property type="protein sequence ID" value="RGU46166.1"/>
    <property type="molecule type" value="Genomic_DNA"/>
</dbReference>
<name>A0A3R5XIR4_9FIRM</name>
<gene>
    <name evidence="2" type="ORF">DWW65_06060</name>
</gene>
<accession>A0A3R5XIR4</accession>
<feature type="compositionally biased region" description="Polar residues" evidence="1">
    <location>
        <begin position="1"/>
        <end position="10"/>
    </location>
</feature>
<protein>
    <submittedName>
        <fullName evidence="2">Uncharacterized protein</fullName>
    </submittedName>
</protein>
<organism evidence="2 3">
    <name type="scientific">Coprococcus comes</name>
    <dbReference type="NCBI Taxonomy" id="410072"/>
    <lineage>
        <taxon>Bacteria</taxon>
        <taxon>Bacillati</taxon>
        <taxon>Bacillota</taxon>
        <taxon>Clostridia</taxon>
        <taxon>Lachnospirales</taxon>
        <taxon>Lachnospiraceae</taxon>
        <taxon>Coprococcus</taxon>
    </lineage>
</organism>
<feature type="region of interest" description="Disordered" evidence="1">
    <location>
        <begin position="1"/>
        <end position="23"/>
    </location>
</feature>
<feature type="compositionally biased region" description="Basic and acidic residues" evidence="1">
    <location>
        <begin position="11"/>
        <end position="23"/>
    </location>
</feature>
<dbReference type="AlphaFoldDB" id="A0A3R5XIR4"/>
<sequence>MSSSRPTNNPKDPRTDEKPVFSKELVQEDLKDEFKAGSNSEWATDSQDELEDWIEEQGIQLRY</sequence>
<dbReference type="RefSeq" id="WP_117823720.1">
    <property type="nucleotide sequence ID" value="NZ_QRXY01000006.1"/>
</dbReference>
<comment type="caution">
    <text evidence="2">The sequence shown here is derived from an EMBL/GenBank/DDBJ whole genome shotgun (WGS) entry which is preliminary data.</text>
</comment>
<proteinExistence type="predicted"/>
<reference evidence="2 3" key="1">
    <citation type="submission" date="2018-08" db="EMBL/GenBank/DDBJ databases">
        <title>A genome reference for cultivated species of the human gut microbiota.</title>
        <authorList>
            <person name="Zou Y."/>
            <person name="Xue W."/>
            <person name="Luo G."/>
        </authorList>
    </citation>
    <scope>NUCLEOTIDE SEQUENCE [LARGE SCALE GENOMIC DNA]</scope>
    <source>
        <strain evidence="2 3">AF16-31</strain>
    </source>
</reference>
<evidence type="ECO:0000256" key="1">
    <source>
        <dbReference type="SAM" id="MobiDB-lite"/>
    </source>
</evidence>
<evidence type="ECO:0000313" key="2">
    <source>
        <dbReference type="EMBL" id="RGU46166.1"/>
    </source>
</evidence>